<comment type="similarity">
    <text evidence="1 3">Belongs to the bacterial flagellin family.</text>
</comment>
<keyword evidence="7" id="KW-1185">Reference proteome</keyword>
<dbReference type="OrthoDB" id="8004955at2"/>
<dbReference type="EMBL" id="NHSJ01000040">
    <property type="protein sequence ID" value="PPQ32372.1"/>
    <property type="molecule type" value="Genomic_DNA"/>
</dbReference>
<comment type="function">
    <text evidence="3">Flagellin is the subunit protein which polymerizes to form the filaments of bacterial flagella.</text>
</comment>
<dbReference type="GO" id="GO:0005198">
    <property type="term" value="F:structural molecule activity"/>
    <property type="evidence" value="ECO:0007669"/>
    <property type="project" value="UniProtKB-UniRule"/>
</dbReference>
<evidence type="ECO:0000256" key="1">
    <source>
        <dbReference type="ARBA" id="ARBA00005709"/>
    </source>
</evidence>
<evidence type="ECO:0000313" key="7">
    <source>
        <dbReference type="Proteomes" id="UP000239089"/>
    </source>
</evidence>
<protein>
    <recommendedName>
        <fullName evidence="3">Flagellin</fullName>
    </recommendedName>
</protein>
<proteinExistence type="inferred from homology"/>
<comment type="subcellular location">
    <subcellularLocation>
        <location evidence="3">Secreted</location>
    </subcellularLocation>
    <subcellularLocation>
        <location evidence="3">Bacterial flagellum</location>
    </subcellularLocation>
</comment>
<sequence>MAVNSVSSSTLATVLQNTVSRLQSQMSTVSKEESTGLLADIGLSLGAGSGRDISLHQQYADLTSLTSSNSVVTTQLDTAYTAATTLQQSASSVLKQVITGLSSTPSSSGSAALQKVAAGALSSFVASANSEVAGVYVFGGINTGNAAIKSTAASSTGPAQTAVQTAFNAYLSANSLSVNTISDTQMTTFLTGTSFTSLFSGSSWTSNWSDANSTPLTNRISLNLTETTSVTANDQSFQTMAQGLTMVSVFANQNLNSGAYSAMLTQAQKVMTDANNQFTETAATIGTMQSAVKQANSGITLQQNVLNTQLNANEAINDYDVASQVSALSTQLQVAYSLTSQIHKLSLVNFL</sequence>
<dbReference type="Proteomes" id="UP000239089">
    <property type="component" value="Unassembled WGS sequence"/>
</dbReference>
<dbReference type="NCBIfam" id="NF004669">
    <property type="entry name" value="PRK06008.1"/>
    <property type="match status" value="1"/>
</dbReference>
<comment type="caution">
    <text evidence="6">The sequence shown here is derived from an EMBL/GenBank/DDBJ whole genome shotgun (WGS) entry which is preliminary data.</text>
</comment>
<evidence type="ECO:0000256" key="2">
    <source>
        <dbReference type="ARBA" id="ARBA00023143"/>
    </source>
</evidence>
<dbReference type="GO" id="GO:0009288">
    <property type="term" value="C:bacterial-type flagellum"/>
    <property type="evidence" value="ECO:0007669"/>
    <property type="project" value="UniProtKB-SubCell"/>
</dbReference>
<dbReference type="RefSeq" id="WP_104506989.1">
    <property type="nucleotide sequence ID" value="NZ_JACIGC010000013.1"/>
</dbReference>
<organism evidence="6 7">
    <name type="scientific">Rhodoblastus sphagnicola</name>
    <dbReference type="NCBI Taxonomy" id="333368"/>
    <lineage>
        <taxon>Bacteria</taxon>
        <taxon>Pseudomonadati</taxon>
        <taxon>Pseudomonadota</taxon>
        <taxon>Alphaproteobacteria</taxon>
        <taxon>Hyphomicrobiales</taxon>
        <taxon>Rhodoblastaceae</taxon>
        <taxon>Rhodoblastus</taxon>
    </lineage>
</organism>
<dbReference type="InterPro" id="IPR046358">
    <property type="entry name" value="Flagellin_C"/>
</dbReference>
<evidence type="ECO:0000259" key="4">
    <source>
        <dbReference type="Pfam" id="PF00669"/>
    </source>
</evidence>
<name>A0A2S6NCM3_9HYPH</name>
<accession>A0A2S6NCM3</accession>
<dbReference type="AlphaFoldDB" id="A0A2S6NCM3"/>
<evidence type="ECO:0000313" key="6">
    <source>
        <dbReference type="EMBL" id="PPQ32372.1"/>
    </source>
</evidence>
<evidence type="ECO:0000259" key="5">
    <source>
        <dbReference type="Pfam" id="PF00700"/>
    </source>
</evidence>
<dbReference type="InterPro" id="IPR001029">
    <property type="entry name" value="Flagellin_N"/>
</dbReference>
<feature type="domain" description="Flagellin C-terminal" evidence="5">
    <location>
        <begin position="270"/>
        <end position="351"/>
    </location>
</feature>
<dbReference type="Pfam" id="PF00669">
    <property type="entry name" value="Flagellin_N"/>
    <property type="match status" value="1"/>
</dbReference>
<evidence type="ECO:0000256" key="3">
    <source>
        <dbReference type="RuleBase" id="RU362073"/>
    </source>
</evidence>
<dbReference type="SUPFAM" id="SSF64518">
    <property type="entry name" value="Phase 1 flagellin"/>
    <property type="match status" value="1"/>
</dbReference>
<keyword evidence="3" id="KW-0964">Secreted</keyword>
<keyword evidence="2 3" id="KW-0975">Bacterial flagellum</keyword>
<dbReference type="Pfam" id="PF00700">
    <property type="entry name" value="Flagellin_C"/>
    <property type="match status" value="1"/>
</dbReference>
<dbReference type="GO" id="GO:0005576">
    <property type="term" value="C:extracellular region"/>
    <property type="evidence" value="ECO:0007669"/>
    <property type="project" value="UniProtKB-SubCell"/>
</dbReference>
<reference evidence="6 7" key="1">
    <citation type="journal article" date="2018" name="Arch. Microbiol.">
        <title>New insights into the metabolic potential of the phototrophic purple bacterium Rhodopila globiformis DSM 161(T) from its draft genome sequence and evidence for a vanadium-dependent nitrogenase.</title>
        <authorList>
            <person name="Imhoff J.F."/>
            <person name="Rahn T."/>
            <person name="Kunzel S."/>
            <person name="Neulinger S.C."/>
        </authorList>
    </citation>
    <scope>NUCLEOTIDE SEQUENCE [LARGE SCALE GENOMIC DNA]</scope>
    <source>
        <strain evidence="6 7">DSM 16996</strain>
    </source>
</reference>
<gene>
    <name evidence="6" type="ORF">CCR94_06070</name>
</gene>
<feature type="domain" description="Flagellin N-terminal" evidence="4">
    <location>
        <begin position="6"/>
        <end position="143"/>
    </location>
</feature>
<dbReference type="Gene3D" id="1.20.1330.10">
    <property type="entry name" value="f41 fragment of flagellin, N-terminal domain"/>
    <property type="match status" value="1"/>
</dbReference>